<dbReference type="SMART" id="SM00179">
    <property type="entry name" value="EGF_CA"/>
    <property type="match status" value="1"/>
</dbReference>
<dbReference type="EMBL" id="AGCU01003578">
    <property type="status" value="NOT_ANNOTATED_CDS"/>
    <property type="molecule type" value="Genomic_DNA"/>
</dbReference>
<keyword evidence="1" id="KW-0245">EGF-like domain</keyword>
<dbReference type="EMBL" id="AGCU01003574">
    <property type="status" value="NOT_ANNOTATED_CDS"/>
    <property type="molecule type" value="Genomic_DNA"/>
</dbReference>
<dbReference type="InterPro" id="IPR049883">
    <property type="entry name" value="NOTCH1_EGF-like"/>
</dbReference>
<dbReference type="EMBL" id="AGCU01003572">
    <property type="status" value="NOT_ANNOTATED_CDS"/>
    <property type="molecule type" value="Genomic_DNA"/>
</dbReference>
<dbReference type="AlphaFoldDB" id="K7F2Q9"/>
<reference evidence="6" key="3">
    <citation type="submission" date="2025-08" db="UniProtKB">
        <authorList>
            <consortium name="Ensembl"/>
        </authorList>
    </citation>
    <scope>IDENTIFICATION</scope>
</reference>
<dbReference type="InterPro" id="IPR000152">
    <property type="entry name" value="EGF-type_Asp/Asn_hydroxyl_site"/>
</dbReference>
<dbReference type="EMBL" id="AGCU01003573">
    <property type="status" value="NOT_ANNOTATED_CDS"/>
    <property type="molecule type" value="Genomic_DNA"/>
</dbReference>
<keyword evidence="4" id="KW-1133">Transmembrane helix</keyword>
<dbReference type="OMA" id="VCARGHI"/>
<evidence type="ECO:0000259" key="5">
    <source>
        <dbReference type="SMART" id="SM00179"/>
    </source>
</evidence>
<evidence type="ECO:0000313" key="6">
    <source>
        <dbReference type="Ensembl" id="ENSPSIP00000002319.1"/>
    </source>
</evidence>
<reference evidence="7" key="2">
    <citation type="journal article" date="2013" name="Nat. Genet.">
        <title>The draft genomes of soft-shell turtle and green sea turtle yield insights into the development and evolution of the turtle-specific body plan.</title>
        <authorList>
            <person name="Wang Z."/>
            <person name="Pascual-Anaya J."/>
            <person name="Zadissa A."/>
            <person name="Li W."/>
            <person name="Niimura Y."/>
            <person name="Huang Z."/>
            <person name="Li C."/>
            <person name="White S."/>
            <person name="Xiong Z."/>
            <person name="Fang D."/>
            <person name="Wang B."/>
            <person name="Ming Y."/>
            <person name="Chen Y."/>
            <person name="Zheng Y."/>
            <person name="Kuraku S."/>
            <person name="Pignatelli M."/>
            <person name="Herrero J."/>
            <person name="Beal K."/>
            <person name="Nozawa M."/>
            <person name="Li Q."/>
            <person name="Wang J."/>
            <person name="Zhang H."/>
            <person name="Yu L."/>
            <person name="Shigenobu S."/>
            <person name="Wang J."/>
            <person name="Liu J."/>
            <person name="Flicek P."/>
            <person name="Searle S."/>
            <person name="Wang J."/>
            <person name="Kuratani S."/>
            <person name="Yin Y."/>
            <person name="Aken B."/>
            <person name="Zhang G."/>
            <person name="Irie N."/>
        </authorList>
    </citation>
    <scope>NUCLEOTIDE SEQUENCE [LARGE SCALE GENOMIC DNA]</scope>
    <source>
        <strain evidence="7">Daiwa-1</strain>
    </source>
</reference>
<dbReference type="GO" id="GO:0005509">
    <property type="term" value="F:calcium ion binding"/>
    <property type="evidence" value="ECO:0007669"/>
    <property type="project" value="InterPro"/>
</dbReference>
<evidence type="ECO:0000256" key="2">
    <source>
        <dbReference type="ARBA" id="ARBA00023157"/>
    </source>
</evidence>
<keyword evidence="7" id="KW-1185">Reference proteome</keyword>
<dbReference type="EMBL" id="AGCU01003576">
    <property type="status" value="NOT_ANNOTATED_CDS"/>
    <property type="molecule type" value="Genomic_DNA"/>
</dbReference>
<evidence type="ECO:0000256" key="3">
    <source>
        <dbReference type="SAM" id="MobiDB-lite"/>
    </source>
</evidence>
<dbReference type="PROSITE" id="PS00010">
    <property type="entry name" value="ASX_HYDROXYL"/>
    <property type="match status" value="1"/>
</dbReference>
<accession>K7F2Q9</accession>
<dbReference type="GeneTree" id="ENSGT00940000160255"/>
<sequence length="370" mass="38888">QGLERTARESFGGGNTAWEEEKLAKYAHSETRLLEVLESVCDKSDFACHQLLEQSEEHVESWWFQGQQQHPDFFQWLCMDTLKVCCPPGAYGPDCLRESPAWPCRQAGPGRGLQGEGQAVPRPVSQHGPCPARLGRAGVPGCEGLGHAAGSGPVSPFLAECYRACGRSSGPEDSSCLRCKRGWVARAHGPALALSSVTGHLNRRGANGTFLSGWGRGNEAGVGLGCGAAVGPGHGQRIWAAVGLGHGVGDVDECASAPEPVCTGPQEVCENTDGSYRCVCAEGHVRKDGECVEDKPPDTPAKGFFEEVTEDEVVVLQQMFFGVVICALATLAAKGDMVFTAIFIGAVAALAGLPVSARGLLPLQSCLSGS</sequence>
<dbReference type="Ensembl" id="ENSPSIT00000002326.1">
    <property type="protein sequence ID" value="ENSPSIP00000002319.1"/>
    <property type="gene ID" value="ENSPSIG00000002299.1"/>
</dbReference>
<dbReference type="EMBL" id="AGCU01003577">
    <property type="status" value="NOT_ANNOTATED_CDS"/>
    <property type="molecule type" value="Genomic_DNA"/>
</dbReference>
<dbReference type="HOGENOM" id="CLU_038974_1_1_1"/>
<evidence type="ECO:0000256" key="4">
    <source>
        <dbReference type="SAM" id="Phobius"/>
    </source>
</evidence>
<dbReference type="Gene3D" id="2.10.25.10">
    <property type="entry name" value="Laminin"/>
    <property type="match status" value="1"/>
</dbReference>
<reference evidence="7" key="1">
    <citation type="submission" date="2011-10" db="EMBL/GenBank/DDBJ databases">
        <authorList>
            <consortium name="Soft-shell Turtle Genome Consortium"/>
        </authorList>
    </citation>
    <scope>NUCLEOTIDE SEQUENCE [LARGE SCALE GENOMIC DNA]</scope>
    <source>
        <strain evidence="7">Daiwa-1</strain>
    </source>
</reference>
<dbReference type="Proteomes" id="UP000007267">
    <property type="component" value="Unassembled WGS sequence"/>
</dbReference>
<keyword evidence="2" id="KW-1015">Disulfide bond</keyword>
<dbReference type="EMBL" id="AGCU01003575">
    <property type="status" value="NOT_ANNOTATED_CDS"/>
    <property type="molecule type" value="Genomic_DNA"/>
</dbReference>
<evidence type="ECO:0000256" key="1">
    <source>
        <dbReference type="ARBA" id="ARBA00022536"/>
    </source>
</evidence>
<reference evidence="6" key="4">
    <citation type="submission" date="2025-09" db="UniProtKB">
        <authorList>
            <consortium name="Ensembl"/>
        </authorList>
    </citation>
    <scope>IDENTIFICATION</scope>
</reference>
<feature type="transmembrane region" description="Helical" evidence="4">
    <location>
        <begin position="338"/>
        <end position="357"/>
    </location>
</feature>
<keyword evidence="4" id="KW-0472">Membrane</keyword>
<keyword evidence="4" id="KW-0812">Transmembrane</keyword>
<name>K7F2Q9_PELSI</name>
<dbReference type="SUPFAM" id="SSF57196">
    <property type="entry name" value="EGF/Laminin"/>
    <property type="match status" value="1"/>
</dbReference>
<dbReference type="InterPro" id="IPR018097">
    <property type="entry name" value="EGF_Ca-bd_CS"/>
</dbReference>
<dbReference type="PROSITE" id="PS01187">
    <property type="entry name" value="EGF_CA"/>
    <property type="match status" value="1"/>
</dbReference>
<feature type="domain" description="EGF-like calcium-binding" evidence="5">
    <location>
        <begin position="250"/>
        <end position="292"/>
    </location>
</feature>
<feature type="region of interest" description="Disordered" evidence="3">
    <location>
        <begin position="107"/>
        <end position="127"/>
    </location>
</feature>
<evidence type="ECO:0000313" key="7">
    <source>
        <dbReference type="Proteomes" id="UP000007267"/>
    </source>
</evidence>
<dbReference type="EMBL" id="AGCU01003571">
    <property type="status" value="NOT_ANNOTATED_CDS"/>
    <property type="molecule type" value="Genomic_DNA"/>
</dbReference>
<organism evidence="6 7">
    <name type="scientific">Pelodiscus sinensis</name>
    <name type="common">Chinese softshell turtle</name>
    <name type="synonym">Trionyx sinensis</name>
    <dbReference type="NCBI Taxonomy" id="13735"/>
    <lineage>
        <taxon>Eukaryota</taxon>
        <taxon>Metazoa</taxon>
        <taxon>Chordata</taxon>
        <taxon>Craniata</taxon>
        <taxon>Vertebrata</taxon>
        <taxon>Euteleostomi</taxon>
        <taxon>Archelosauria</taxon>
        <taxon>Testudinata</taxon>
        <taxon>Testudines</taxon>
        <taxon>Cryptodira</taxon>
        <taxon>Trionychia</taxon>
        <taxon>Trionychidae</taxon>
        <taxon>Pelodiscus</taxon>
    </lineage>
</organism>
<dbReference type="CDD" id="cd00054">
    <property type="entry name" value="EGF_CA"/>
    <property type="match status" value="1"/>
</dbReference>
<protein>
    <recommendedName>
        <fullName evidence="5">EGF-like calcium-binding domain-containing protein</fullName>
    </recommendedName>
</protein>
<proteinExistence type="predicted"/>
<feature type="transmembrane region" description="Helical" evidence="4">
    <location>
        <begin position="313"/>
        <end position="331"/>
    </location>
</feature>
<dbReference type="Pfam" id="PF07645">
    <property type="entry name" value="EGF_CA"/>
    <property type="match status" value="1"/>
</dbReference>
<dbReference type="eggNOG" id="KOG4260">
    <property type="taxonomic scope" value="Eukaryota"/>
</dbReference>
<dbReference type="InterPro" id="IPR001881">
    <property type="entry name" value="EGF-like_Ca-bd_dom"/>
</dbReference>